<proteinExistence type="predicted"/>
<name>A0AAD6UPY7_9AGAR</name>
<gene>
    <name evidence="2" type="ORF">B0H15DRAFT_794875</name>
</gene>
<evidence type="ECO:0000313" key="2">
    <source>
        <dbReference type="EMBL" id="KAJ7103996.1"/>
    </source>
</evidence>
<evidence type="ECO:0000313" key="3">
    <source>
        <dbReference type="Proteomes" id="UP001222325"/>
    </source>
</evidence>
<evidence type="ECO:0000256" key="1">
    <source>
        <dbReference type="SAM" id="MobiDB-lite"/>
    </source>
</evidence>
<feature type="region of interest" description="Disordered" evidence="1">
    <location>
        <begin position="160"/>
        <end position="268"/>
    </location>
</feature>
<comment type="caution">
    <text evidence="2">The sequence shown here is derived from an EMBL/GenBank/DDBJ whole genome shotgun (WGS) entry which is preliminary data.</text>
</comment>
<dbReference type="EMBL" id="JARJCN010000001">
    <property type="protein sequence ID" value="KAJ7103996.1"/>
    <property type="molecule type" value="Genomic_DNA"/>
</dbReference>
<feature type="compositionally biased region" description="Polar residues" evidence="1">
    <location>
        <begin position="120"/>
        <end position="132"/>
    </location>
</feature>
<organism evidence="2 3">
    <name type="scientific">Mycena belliarum</name>
    <dbReference type="NCBI Taxonomy" id="1033014"/>
    <lineage>
        <taxon>Eukaryota</taxon>
        <taxon>Fungi</taxon>
        <taxon>Dikarya</taxon>
        <taxon>Basidiomycota</taxon>
        <taxon>Agaricomycotina</taxon>
        <taxon>Agaricomycetes</taxon>
        <taxon>Agaricomycetidae</taxon>
        <taxon>Agaricales</taxon>
        <taxon>Marasmiineae</taxon>
        <taxon>Mycenaceae</taxon>
        <taxon>Mycena</taxon>
    </lineage>
</organism>
<reference evidence="2" key="1">
    <citation type="submission" date="2023-03" db="EMBL/GenBank/DDBJ databases">
        <title>Massive genome expansion in bonnet fungi (Mycena s.s.) driven by repeated elements and novel gene families across ecological guilds.</title>
        <authorList>
            <consortium name="Lawrence Berkeley National Laboratory"/>
            <person name="Harder C.B."/>
            <person name="Miyauchi S."/>
            <person name="Viragh M."/>
            <person name="Kuo A."/>
            <person name="Thoen E."/>
            <person name="Andreopoulos B."/>
            <person name="Lu D."/>
            <person name="Skrede I."/>
            <person name="Drula E."/>
            <person name="Henrissat B."/>
            <person name="Morin E."/>
            <person name="Kohler A."/>
            <person name="Barry K."/>
            <person name="LaButti K."/>
            <person name="Morin E."/>
            <person name="Salamov A."/>
            <person name="Lipzen A."/>
            <person name="Mereny Z."/>
            <person name="Hegedus B."/>
            <person name="Baldrian P."/>
            <person name="Stursova M."/>
            <person name="Weitz H."/>
            <person name="Taylor A."/>
            <person name="Grigoriev I.V."/>
            <person name="Nagy L.G."/>
            <person name="Martin F."/>
            <person name="Kauserud H."/>
        </authorList>
    </citation>
    <scope>NUCLEOTIDE SEQUENCE</scope>
    <source>
        <strain evidence="2">CBHHK173m</strain>
    </source>
</reference>
<feature type="compositionally biased region" description="Basic residues" evidence="1">
    <location>
        <begin position="223"/>
        <end position="235"/>
    </location>
</feature>
<feature type="compositionally biased region" description="Basic and acidic residues" evidence="1">
    <location>
        <begin position="236"/>
        <end position="252"/>
    </location>
</feature>
<sequence>MNTEVEGAFLPDGDFDEAFTYSRDRWTIATMEQEGSLEEMDVDPSPPAQVERLVAAPAMEIARPAEHLSAAPSPPPPSTPQGTAGLATDLTPRSPTPPPVERSIAAPAAAEPQVVERSSAAPTRSYEPSSPLATAPFSGAWLPPTAPRAMRTATAAFRRLTLEERLEQPSYPSTSTLTPASASASALRPSSMPARPPRLGLHQRLSDPPLPLSQRLSDPPYPPRKKVRRGKRAGRQTREQEELRAFLRRHDDYDDMEPGQIDEDDYIF</sequence>
<protein>
    <submittedName>
        <fullName evidence="2">Uncharacterized protein</fullName>
    </submittedName>
</protein>
<feature type="region of interest" description="Disordered" evidence="1">
    <location>
        <begin position="55"/>
        <end position="145"/>
    </location>
</feature>
<accession>A0AAD6UPY7</accession>
<dbReference type="Proteomes" id="UP001222325">
    <property type="component" value="Unassembled WGS sequence"/>
</dbReference>
<dbReference type="AlphaFoldDB" id="A0AAD6UPY7"/>
<feature type="compositionally biased region" description="Low complexity" evidence="1">
    <location>
        <begin position="169"/>
        <end position="199"/>
    </location>
</feature>
<keyword evidence="3" id="KW-1185">Reference proteome</keyword>
<feature type="compositionally biased region" description="Acidic residues" evidence="1">
    <location>
        <begin position="253"/>
        <end position="268"/>
    </location>
</feature>
<feature type="compositionally biased region" description="Low complexity" evidence="1">
    <location>
        <begin position="101"/>
        <end position="116"/>
    </location>
</feature>